<sequence length="74" mass="8539">MRVFGRRKKLELSSSQDKLAQRMADRICRLQRKIADDLNVRTAGWGRRSWLVLLVLLCLLMGGYCAYLVIDALN</sequence>
<gene>
    <name evidence="2" type="ORF">SAMN06297358_1286</name>
</gene>
<accession>A0A285ZW51</accession>
<feature type="transmembrane region" description="Helical" evidence="1">
    <location>
        <begin position="50"/>
        <end position="70"/>
    </location>
</feature>
<reference evidence="3" key="1">
    <citation type="submission" date="2017-09" db="EMBL/GenBank/DDBJ databases">
        <authorList>
            <person name="Varghese N."/>
            <person name="Submissions S."/>
        </authorList>
    </citation>
    <scope>NUCLEOTIDE SEQUENCE [LARGE SCALE GENOMIC DNA]</scope>
    <source>
        <strain evidence="3">CGMCC 1.12803</strain>
    </source>
</reference>
<keyword evidence="3" id="KW-1185">Reference proteome</keyword>
<evidence type="ECO:0000313" key="3">
    <source>
        <dbReference type="Proteomes" id="UP000219281"/>
    </source>
</evidence>
<protein>
    <submittedName>
        <fullName evidence="2">Uncharacterized protein</fullName>
    </submittedName>
</protein>
<dbReference type="EMBL" id="OCMT01000002">
    <property type="protein sequence ID" value="SOD13874.1"/>
    <property type="molecule type" value="Genomic_DNA"/>
</dbReference>
<keyword evidence="1" id="KW-1133">Transmembrane helix</keyword>
<evidence type="ECO:0000256" key="1">
    <source>
        <dbReference type="SAM" id="Phobius"/>
    </source>
</evidence>
<dbReference type="Proteomes" id="UP000219281">
    <property type="component" value="Unassembled WGS sequence"/>
</dbReference>
<proteinExistence type="predicted"/>
<keyword evidence="1" id="KW-0472">Membrane</keyword>
<organism evidence="2 3">
    <name type="scientific">Pedobacter xixiisoli</name>
    <dbReference type="NCBI Taxonomy" id="1476464"/>
    <lineage>
        <taxon>Bacteria</taxon>
        <taxon>Pseudomonadati</taxon>
        <taxon>Bacteroidota</taxon>
        <taxon>Sphingobacteriia</taxon>
        <taxon>Sphingobacteriales</taxon>
        <taxon>Sphingobacteriaceae</taxon>
        <taxon>Pedobacter</taxon>
    </lineage>
</organism>
<keyword evidence="1" id="KW-0812">Transmembrane</keyword>
<evidence type="ECO:0000313" key="2">
    <source>
        <dbReference type="EMBL" id="SOD13874.1"/>
    </source>
</evidence>
<dbReference type="AlphaFoldDB" id="A0A285ZW51"/>
<name>A0A285ZW51_9SPHI</name>